<name>A0A0J1EHI5_RHOIS</name>
<sequence length="40" mass="3889">MGACGCGGFPSGVDGWGAHRTGSVPGDHLAAATNCRRSAT</sequence>
<dbReference type="AlphaFoldDB" id="A0A0J1EHI5"/>
<reference evidence="1" key="1">
    <citation type="submission" date="2015-05" db="EMBL/GenBank/DDBJ databases">
        <title>Permanent draft genome of Rhodopirellula islandicus K833.</title>
        <authorList>
            <person name="Kizina J."/>
            <person name="Richter M."/>
            <person name="Glockner F.O."/>
            <person name="Harder J."/>
        </authorList>
    </citation>
    <scope>NUCLEOTIDE SEQUENCE [LARGE SCALE GENOMIC DNA]</scope>
    <source>
        <strain evidence="1">K833</strain>
    </source>
</reference>
<dbReference type="Proteomes" id="UP000036367">
    <property type="component" value="Unassembled WGS sequence"/>
</dbReference>
<keyword evidence="2" id="KW-1185">Reference proteome</keyword>
<gene>
    <name evidence="1" type="ORF">RISK_002967</name>
</gene>
<dbReference type="EMBL" id="LECT01000024">
    <property type="protein sequence ID" value="KLU04974.1"/>
    <property type="molecule type" value="Genomic_DNA"/>
</dbReference>
<protein>
    <submittedName>
        <fullName evidence="1">Uncharacterized protein</fullName>
    </submittedName>
</protein>
<accession>A0A0J1EHI5</accession>
<evidence type="ECO:0000313" key="2">
    <source>
        <dbReference type="Proteomes" id="UP000036367"/>
    </source>
</evidence>
<organism evidence="1 2">
    <name type="scientific">Rhodopirellula islandica</name>
    <dbReference type="NCBI Taxonomy" id="595434"/>
    <lineage>
        <taxon>Bacteria</taxon>
        <taxon>Pseudomonadati</taxon>
        <taxon>Planctomycetota</taxon>
        <taxon>Planctomycetia</taxon>
        <taxon>Pirellulales</taxon>
        <taxon>Pirellulaceae</taxon>
        <taxon>Rhodopirellula</taxon>
    </lineage>
</organism>
<proteinExistence type="predicted"/>
<evidence type="ECO:0000313" key="1">
    <source>
        <dbReference type="EMBL" id="KLU04974.1"/>
    </source>
</evidence>
<comment type="caution">
    <text evidence="1">The sequence shown here is derived from an EMBL/GenBank/DDBJ whole genome shotgun (WGS) entry which is preliminary data.</text>
</comment>